<feature type="region of interest" description="Disordered" evidence="1">
    <location>
        <begin position="67"/>
        <end position="163"/>
    </location>
</feature>
<dbReference type="Proteomes" id="UP000503462">
    <property type="component" value="Chromosome 1"/>
</dbReference>
<protein>
    <submittedName>
        <fullName evidence="2">Uncharacterized protein</fullName>
    </submittedName>
</protein>
<gene>
    <name evidence="2" type="ORF">AMS68_000603</name>
</gene>
<reference evidence="2 3" key="1">
    <citation type="journal article" date="2016" name="Sci. Rep.">
        <title>Peltaster fructicola genome reveals evolution from an invasive phytopathogen to an ectophytic parasite.</title>
        <authorList>
            <person name="Xu C."/>
            <person name="Chen H."/>
            <person name="Gleason M.L."/>
            <person name="Xu J.R."/>
            <person name="Liu H."/>
            <person name="Zhang R."/>
            <person name="Sun G."/>
        </authorList>
    </citation>
    <scope>NUCLEOTIDE SEQUENCE [LARGE SCALE GENOMIC DNA]</scope>
    <source>
        <strain evidence="2 3">LNHT1506</strain>
    </source>
</reference>
<name>A0A6H0XK47_9PEZI</name>
<keyword evidence="3" id="KW-1185">Reference proteome</keyword>
<organism evidence="2 3">
    <name type="scientific">Peltaster fructicola</name>
    <dbReference type="NCBI Taxonomy" id="286661"/>
    <lineage>
        <taxon>Eukaryota</taxon>
        <taxon>Fungi</taxon>
        <taxon>Dikarya</taxon>
        <taxon>Ascomycota</taxon>
        <taxon>Pezizomycotina</taxon>
        <taxon>Dothideomycetes</taxon>
        <taxon>Dothideomycetes incertae sedis</taxon>
        <taxon>Peltaster</taxon>
    </lineage>
</organism>
<sequence>MCVAGLNVSTQTCAHRWYQLVRPCNTERNLANCTDKLRLEGWENRSNTCPWCDNADEIADTTHRLLGSFSTSSSTPPASPELPGMLSRANRSGSVGTLSTLSSLSRHGSTSSGESERGLRQREQNDRFNLYLTSPPHDILPSARRNYPTSPRDETTDSDGASIVSAGGMLKGWKKSMKFGKGMFKG</sequence>
<feature type="compositionally biased region" description="Low complexity" evidence="1">
    <location>
        <begin position="91"/>
        <end position="113"/>
    </location>
</feature>
<proteinExistence type="predicted"/>
<dbReference type="EMBL" id="CP051139">
    <property type="protein sequence ID" value="QIW95085.1"/>
    <property type="molecule type" value="Genomic_DNA"/>
</dbReference>
<dbReference type="OrthoDB" id="3942453at2759"/>
<dbReference type="AlphaFoldDB" id="A0A6H0XK47"/>
<evidence type="ECO:0000313" key="2">
    <source>
        <dbReference type="EMBL" id="QIW95085.1"/>
    </source>
</evidence>
<feature type="compositionally biased region" description="Basic and acidic residues" evidence="1">
    <location>
        <begin position="114"/>
        <end position="126"/>
    </location>
</feature>
<evidence type="ECO:0000256" key="1">
    <source>
        <dbReference type="SAM" id="MobiDB-lite"/>
    </source>
</evidence>
<evidence type="ECO:0000313" key="3">
    <source>
        <dbReference type="Proteomes" id="UP000503462"/>
    </source>
</evidence>
<accession>A0A6H0XK47</accession>